<reference evidence="2" key="2">
    <citation type="submission" date="2015-06" db="UniProtKB">
        <authorList>
            <consortium name="EnsemblPlants"/>
        </authorList>
    </citation>
    <scope>IDENTIFICATION</scope>
</reference>
<name>A0A0E0P627_ORYRU</name>
<proteinExistence type="predicted"/>
<feature type="compositionally biased region" description="Polar residues" evidence="1">
    <location>
        <begin position="100"/>
        <end position="109"/>
    </location>
</feature>
<feature type="compositionally biased region" description="Basic residues" evidence="1">
    <location>
        <begin position="69"/>
        <end position="89"/>
    </location>
</feature>
<sequence>MGAALRARRMARRGLGWGRRACSSLAWSASRTSTKVTQFSGTCSNLLLERSKSKRQPRLPGLVSGSPWARRKTKKRPAKARKGKRRLPTKARNSPRPAASPSTTEMSTSLVARMSMRSGALGMTTMV</sequence>
<accession>A0A0E0P627</accession>
<evidence type="ECO:0000313" key="3">
    <source>
        <dbReference type="Proteomes" id="UP000008022"/>
    </source>
</evidence>
<protein>
    <submittedName>
        <fullName evidence="2">Uncharacterized protein</fullName>
    </submittedName>
</protein>
<dbReference type="Gramene" id="ORUFI04G05330.1">
    <property type="protein sequence ID" value="ORUFI04G05330.1"/>
    <property type="gene ID" value="ORUFI04G05330"/>
</dbReference>
<reference evidence="3" key="1">
    <citation type="submission" date="2013-06" db="EMBL/GenBank/DDBJ databases">
        <authorList>
            <person name="Zhao Q."/>
        </authorList>
    </citation>
    <scope>NUCLEOTIDE SEQUENCE</scope>
    <source>
        <strain evidence="3">cv. W1943</strain>
    </source>
</reference>
<organism evidence="2 3">
    <name type="scientific">Oryza rufipogon</name>
    <name type="common">Brownbeard rice</name>
    <name type="synonym">Asian wild rice</name>
    <dbReference type="NCBI Taxonomy" id="4529"/>
    <lineage>
        <taxon>Eukaryota</taxon>
        <taxon>Viridiplantae</taxon>
        <taxon>Streptophyta</taxon>
        <taxon>Embryophyta</taxon>
        <taxon>Tracheophyta</taxon>
        <taxon>Spermatophyta</taxon>
        <taxon>Magnoliopsida</taxon>
        <taxon>Liliopsida</taxon>
        <taxon>Poales</taxon>
        <taxon>Poaceae</taxon>
        <taxon>BOP clade</taxon>
        <taxon>Oryzoideae</taxon>
        <taxon>Oryzeae</taxon>
        <taxon>Oryzinae</taxon>
        <taxon>Oryza</taxon>
    </lineage>
</organism>
<feature type="region of interest" description="Disordered" evidence="1">
    <location>
        <begin position="50"/>
        <end position="109"/>
    </location>
</feature>
<dbReference type="Proteomes" id="UP000008022">
    <property type="component" value="Unassembled WGS sequence"/>
</dbReference>
<dbReference type="AlphaFoldDB" id="A0A0E0P627"/>
<dbReference type="HOGENOM" id="CLU_1974160_0_0_1"/>
<evidence type="ECO:0000313" key="2">
    <source>
        <dbReference type="EnsemblPlants" id="ORUFI04G05330.1"/>
    </source>
</evidence>
<keyword evidence="3" id="KW-1185">Reference proteome</keyword>
<evidence type="ECO:0000256" key="1">
    <source>
        <dbReference type="SAM" id="MobiDB-lite"/>
    </source>
</evidence>
<dbReference type="EnsemblPlants" id="ORUFI04G05330.1">
    <property type="protein sequence ID" value="ORUFI04G05330.1"/>
    <property type="gene ID" value="ORUFI04G05330"/>
</dbReference>